<sequence length="116" mass="13170">MSERRNRRRLHARARSLGVPVDQVPRRGTPRERSGRSISTLSGDAPRWQDTETPDRDLPLLQDDPNDRSGLEGFVPRRPRTVSCCEVVLTRKVTEGGTVVMLTTHRVECPVWSSRP</sequence>
<evidence type="ECO:0000313" key="3">
    <source>
        <dbReference type="Proteomes" id="UP000248039"/>
    </source>
</evidence>
<organism evidence="2 3">
    <name type="scientific">Streptomyces tateyamensis</name>
    <dbReference type="NCBI Taxonomy" id="565073"/>
    <lineage>
        <taxon>Bacteria</taxon>
        <taxon>Bacillati</taxon>
        <taxon>Actinomycetota</taxon>
        <taxon>Actinomycetes</taxon>
        <taxon>Kitasatosporales</taxon>
        <taxon>Streptomycetaceae</taxon>
        <taxon>Streptomyces</taxon>
    </lineage>
</organism>
<proteinExistence type="predicted"/>
<comment type="caution">
    <text evidence="2">The sequence shown here is derived from an EMBL/GenBank/DDBJ whole genome shotgun (WGS) entry which is preliminary data.</text>
</comment>
<evidence type="ECO:0000313" key="2">
    <source>
        <dbReference type="EMBL" id="PYC76823.1"/>
    </source>
</evidence>
<gene>
    <name evidence="2" type="ORF">C7C46_21840</name>
</gene>
<feature type="compositionally biased region" description="Basic and acidic residues" evidence="1">
    <location>
        <begin position="47"/>
        <end position="58"/>
    </location>
</feature>
<keyword evidence="3" id="KW-1185">Reference proteome</keyword>
<feature type="compositionally biased region" description="Basic residues" evidence="1">
    <location>
        <begin position="1"/>
        <end position="14"/>
    </location>
</feature>
<name>A0A2V4MZ32_9ACTN</name>
<reference evidence="2 3" key="1">
    <citation type="submission" date="2018-03" db="EMBL/GenBank/DDBJ databases">
        <title>Bioinformatic expansion and discovery of thiopeptide antibiotics.</title>
        <authorList>
            <person name="Schwalen C.J."/>
            <person name="Hudson G.A."/>
            <person name="Mitchell D.A."/>
        </authorList>
    </citation>
    <scope>NUCLEOTIDE SEQUENCE [LARGE SCALE GENOMIC DNA]</scope>
    <source>
        <strain evidence="2 3">ATCC 21389</strain>
    </source>
</reference>
<dbReference type="EMBL" id="PYBW01000081">
    <property type="protein sequence ID" value="PYC76823.1"/>
    <property type="molecule type" value="Genomic_DNA"/>
</dbReference>
<protein>
    <submittedName>
        <fullName evidence="2">Uncharacterized protein</fullName>
    </submittedName>
</protein>
<evidence type="ECO:0000256" key="1">
    <source>
        <dbReference type="SAM" id="MobiDB-lite"/>
    </source>
</evidence>
<accession>A0A2V4MZ32</accession>
<dbReference type="Proteomes" id="UP000248039">
    <property type="component" value="Unassembled WGS sequence"/>
</dbReference>
<dbReference type="AlphaFoldDB" id="A0A2V4MZ32"/>
<feature type="region of interest" description="Disordered" evidence="1">
    <location>
        <begin position="1"/>
        <end position="75"/>
    </location>
</feature>